<proteinExistence type="predicted"/>
<dbReference type="InterPro" id="IPR036770">
    <property type="entry name" value="Ankyrin_rpt-contain_sf"/>
</dbReference>
<dbReference type="PROSITE" id="PS50088">
    <property type="entry name" value="ANK_REPEAT"/>
    <property type="match status" value="2"/>
</dbReference>
<keyword evidence="5" id="KW-1185">Reference proteome</keyword>
<dbReference type="EMBL" id="JACHGJ010000001">
    <property type="protein sequence ID" value="MBB6479169.1"/>
    <property type="molecule type" value="Genomic_DNA"/>
</dbReference>
<feature type="repeat" description="ANK" evidence="3">
    <location>
        <begin position="173"/>
        <end position="205"/>
    </location>
</feature>
<name>A0A841R873_9SPIO</name>
<protein>
    <recommendedName>
        <fullName evidence="6">Ankyrin repeat-containing protein</fullName>
    </recommendedName>
</protein>
<dbReference type="Proteomes" id="UP000587760">
    <property type="component" value="Unassembled WGS sequence"/>
</dbReference>
<feature type="repeat" description="ANK" evidence="3">
    <location>
        <begin position="240"/>
        <end position="272"/>
    </location>
</feature>
<evidence type="ECO:0008006" key="6">
    <source>
        <dbReference type="Google" id="ProtNLM"/>
    </source>
</evidence>
<keyword evidence="1" id="KW-0677">Repeat</keyword>
<dbReference type="PANTHER" id="PTHR24198">
    <property type="entry name" value="ANKYRIN REPEAT AND PROTEIN KINASE DOMAIN-CONTAINING PROTEIN"/>
    <property type="match status" value="1"/>
</dbReference>
<evidence type="ECO:0000256" key="1">
    <source>
        <dbReference type="ARBA" id="ARBA00022737"/>
    </source>
</evidence>
<sequence>MKLTVFYHKNDIDFLFQFSSVSEEYFIEYDSYAIEPDWEPGSDIHFHEKVTQAENMLIVLSSHSINGKWLPYVIGYAEGKKINCHLYLAQDERPRWTESFNISQSIDDLIEYYKYYNDKWLEKATVRIAKKTLIDQHRDITLTAFVEVVKEGDCMLAGIYLEAGYSASDRDRNGVPLICWAARNRKLPMIKLLMKAGADINAVSDDRNCTALIDAASEDDYECVVFLLQYDPDLEVESKNGQTALTIASGHNKPDIVRALFEAGADMNKKDLLGMSAVTYAKLQGSQDIIDIFEGKES</sequence>
<dbReference type="Gene3D" id="1.25.40.20">
    <property type="entry name" value="Ankyrin repeat-containing domain"/>
    <property type="match status" value="1"/>
</dbReference>
<organism evidence="4 5">
    <name type="scientific">Spirochaeta isovalerica</name>
    <dbReference type="NCBI Taxonomy" id="150"/>
    <lineage>
        <taxon>Bacteria</taxon>
        <taxon>Pseudomonadati</taxon>
        <taxon>Spirochaetota</taxon>
        <taxon>Spirochaetia</taxon>
        <taxon>Spirochaetales</taxon>
        <taxon>Spirochaetaceae</taxon>
        <taxon>Spirochaeta</taxon>
    </lineage>
</organism>
<keyword evidence="2 3" id="KW-0040">ANK repeat</keyword>
<dbReference type="Pfam" id="PF00023">
    <property type="entry name" value="Ank"/>
    <property type="match status" value="1"/>
</dbReference>
<dbReference type="GO" id="GO:0005737">
    <property type="term" value="C:cytoplasm"/>
    <property type="evidence" value="ECO:0007669"/>
    <property type="project" value="TreeGrafter"/>
</dbReference>
<evidence type="ECO:0000313" key="4">
    <source>
        <dbReference type="EMBL" id="MBB6479169.1"/>
    </source>
</evidence>
<evidence type="ECO:0000256" key="3">
    <source>
        <dbReference type="PROSITE-ProRule" id="PRU00023"/>
    </source>
</evidence>
<gene>
    <name evidence="4" type="ORF">HNR50_000802</name>
</gene>
<dbReference type="InterPro" id="IPR002110">
    <property type="entry name" value="Ankyrin_rpt"/>
</dbReference>
<dbReference type="RefSeq" id="WP_184744084.1">
    <property type="nucleotide sequence ID" value="NZ_JACHGJ010000001.1"/>
</dbReference>
<accession>A0A841R873</accession>
<dbReference type="SUPFAM" id="SSF48403">
    <property type="entry name" value="Ankyrin repeat"/>
    <property type="match status" value="1"/>
</dbReference>
<dbReference type="Pfam" id="PF12796">
    <property type="entry name" value="Ank_2"/>
    <property type="match status" value="1"/>
</dbReference>
<dbReference type="AlphaFoldDB" id="A0A841R873"/>
<dbReference type="PROSITE" id="PS50297">
    <property type="entry name" value="ANK_REP_REGION"/>
    <property type="match status" value="1"/>
</dbReference>
<reference evidence="4 5" key="1">
    <citation type="submission" date="2020-08" db="EMBL/GenBank/DDBJ databases">
        <title>Genomic Encyclopedia of Type Strains, Phase IV (KMG-IV): sequencing the most valuable type-strain genomes for metagenomic binning, comparative biology and taxonomic classification.</title>
        <authorList>
            <person name="Goeker M."/>
        </authorList>
    </citation>
    <scope>NUCLEOTIDE SEQUENCE [LARGE SCALE GENOMIC DNA]</scope>
    <source>
        <strain evidence="4 5">DSM 2461</strain>
    </source>
</reference>
<evidence type="ECO:0000256" key="2">
    <source>
        <dbReference type="ARBA" id="ARBA00023043"/>
    </source>
</evidence>
<evidence type="ECO:0000313" key="5">
    <source>
        <dbReference type="Proteomes" id="UP000587760"/>
    </source>
</evidence>
<dbReference type="PANTHER" id="PTHR24198:SF165">
    <property type="entry name" value="ANKYRIN REPEAT-CONTAINING PROTEIN-RELATED"/>
    <property type="match status" value="1"/>
</dbReference>
<comment type="caution">
    <text evidence="4">The sequence shown here is derived from an EMBL/GenBank/DDBJ whole genome shotgun (WGS) entry which is preliminary data.</text>
</comment>
<dbReference type="SMART" id="SM00248">
    <property type="entry name" value="ANK"/>
    <property type="match status" value="3"/>
</dbReference>